<proteinExistence type="predicted"/>
<organism evidence="2 3">
    <name type="scientific">Vitis vinifera</name>
    <name type="common">Grape</name>
    <dbReference type="NCBI Taxonomy" id="29760"/>
    <lineage>
        <taxon>Eukaryota</taxon>
        <taxon>Viridiplantae</taxon>
        <taxon>Streptophyta</taxon>
        <taxon>Embryophyta</taxon>
        <taxon>Tracheophyta</taxon>
        <taxon>Spermatophyta</taxon>
        <taxon>Magnoliopsida</taxon>
        <taxon>eudicotyledons</taxon>
        <taxon>Gunneridae</taxon>
        <taxon>Pentapetalae</taxon>
        <taxon>rosids</taxon>
        <taxon>Vitales</taxon>
        <taxon>Vitaceae</taxon>
        <taxon>Viteae</taxon>
        <taxon>Vitis</taxon>
    </lineage>
</organism>
<evidence type="ECO:0000256" key="1">
    <source>
        <dbReference type="SAM" id="MobiDB-lite"/>
    </source>
</evidence>
<feature type="region of interest" description="Disordered" evidence="1">
    <location>
        <begin position="1"/>
        <end position="49"/>
    </location>
</feature>
<protein>
    <submittedName>
        <fullName evidence="2">Uncharacterized protein</fullName>
    </submittedName>
</protein>
<reference evidence="2 3" key="1">
    <citation type="journal article" date="2018" name="PLoS Genet.">
        <title>Population sequencing reveals clonal diversity and ancestral inbreeding in the grapevine cultivar Chardonnay.</title>
        <authorList>
            <person name="Roach M.J."/>
            <person name="Johnson D.L."/>
            <person name="Bohlmann J."/>
            <person name="van Vuuren H.J."/>
            <person name="Jones S.J."/>
            <person name="Pretorius I.S."/>
            <person name="Schmidt S.A."/>
            <person name="Borneman A.R."/>
        </authorList>
    </citation>
    <scope>NUCLEOTIDE SEQUENCE [LARGE SCALE GENOMIC DNA]</scope>
    <source>
        <strain evidence="3">cv. Chardonnay</strain>
        <tissue evidence="2">Leaf</tissue>
    </source>
</reference>
<feature type="compositionally biased region" description="Basic and acidic residues" evidence="1">
    <location>
        <begin position="10"/>
        <end position="30"/>
    </location>
</feature>
<evidence type="ECO:0000313" key="3">
    <source>
        <dbReference type="Proteomes" id="UP000288805"/>
    </source>
</evidence>
<gene>
    <name evidence="2" type="ORF">CK203_002618</name>
</gene>
<comment type="caution">
    <text evidence="2">The sequence shown here is derived from an EMBL/GenBank/DDBJ whole genome shotgun (WGS) entry which is preliminary data.</text>
</comment>
<accession>A0A438KIB5</accession>
<evidence type="ECO:0000313" key="2">
    <source>
        <dbReference type="EMBL" id="RVX20946.1"/>
    </source>
</evidence>
<name>A0A438KIB5_VITVI</name>
<dbReference type="EMBL" id="QGNW01000006">
    <property type="protein sequence ID" value="RVX20946.1"/>
    <property type="molecule type" value="Genomic_DNA"/>
</dbReference>
<dbReference type="AlphaFoldDB" id="A0A438KIB5"/>
<dbReference type="Proteomes" id="UP000288805">
    <property type="component" value="Unassembled WGS sequence"/>
</dbReference>
<sequence length="62" mass="6961">MGRPSSTVEIPDKRHRIENGGHSPDSDSPRDHRRRRSPDYGRYDPDPSAAIAVGPIRLIIQT</sequence>